<sequence>MQTSLISLSVTITITVSVPFRVSSVSLAVAVLVWVPVSITPVTLSVSATISMTSFSSLMGARAVSSMTGTATMATNIRVLSGGSVYRFTAT</sequence>
<accession>A0A2N5VPH9</accession>
<dbReference type="Proteomes" id="UP000235392">
    <property type="component" value="Unassembled WGS sequence"/>
</dbReference>
<organism evidence="1 2">
    <name type="scientific">Puccinia coronata f. sp. avenae</name>
    <dbReference type="NCBI Taxonomy" id="200324"/>
    <lineage>
        <taxon>Eukaryota</taxon>
        <taxon>Fungi</taxon>
        <taxon>Dikarya</taxon>
        <taxon>Basidiomycota</taxon>
        <taxon>Pucciniomycotina</taxon>
        <taxon>Pucciniomycetes</taxon>
        <taxon>Pucciniales</taxon>
        <taxon>Pucciniaceae</taxon>
        <taxon>Puccinia</taxon>
    </lineage>
</organism>
<evidence type="ECO:0000313" key="1">
    <source>
        <dbReference type="EMBL" id="PLW51894.1"/>
    </source>
</evidence>
<comment type="caution">
    <text evidence="1">The sequence shown here is derived from an EMBL/GenBank/DDBJ whole genome shotgun (WGS) entry which is preliminary data.</text>
</comment>
<dbReference type="EMBL" id="PGCI01000003">
    <property type="protein sequence ID" value="PLW51894.1"/>
    <property type="molecule type" value="Genomic_DNA"/>
</dbReference>
<name>A0A2N5VPH9_9BASI</name>
<protein>
    <submittedName>
        <fullName evidence="1">Uncharacterized protein</fullName>
    </submittedName>
</protein>
<dbReference type="AlphaFoldDB" id="A0A2N5VPH9"/>
<reference evidence="1 2" key="1">
    <citation type="submission" date="2017-11" db="EMBL/GenBank/DDBJ databases">
        <title>De novo assembly and phasing of dikaryotic genomes from two isolates of Puccinia coronata f. sp. avenae, the causal agent of oat crown rust.</title>
        <authorList>
            <person name="Miller M.E."/>
            <person name="Zhang Y."/>
            <person name="Omidvar V."/>
            <person name="Sperschneider J."/>
            <person name="Schwessinger B."/>
            <person name="Raley C."/>
            <person name="Palmer J.M."/>
            <person name="Garnica D."/>
            <person name="Upadhyaya N."/>
            <person name="Rathjen J."/>
            <person name="Taylor J.M."/>
            <person name="Park R.F."/>
            <person name="Dodds P.N."/>
            <person name="Hirsch C.D."/>
            <person name="Kianian S.F."/>
            <person name="Figueroa M."/>
        </authorList>
    </citation>
    <scope>NUCLEOTIDE SEQUENCE [LARGE SCALE GENOMIC DNA]</scope>
    <source>
        <strain evidence="1">12SD80</strain>
    </source>
</reference>
<proteinExistence type="predicted"/>
<evidence type="ECO:0000313" key="2">
    <source>
        <dbReference type="Proteomes" id="UP000235392"/>
    </source>
</evidence>
<gene>
    <name evidence="1" type="ORF">PCASD_00794</name>
</gene>